<sequence>MDPVLISQGAVMDGPGWWDWLGLGGTAIGFFVAFVQLSRTRKAAAAATAALGAAQVKLSGDALSAAMPVLRDLQADLDIAISANGSEAAQRALVRFGHAAHEIGSLLGNVEEGAAELVDRVIAAGDRALDVKQSLAGKQNPDVARTAKAISAEIGKLSSELGGVVAQIRYKLQEDPSVRR</sequence>
<evidence type="ECO:0000313" key="3">
    <source>
        <dbReference type="Proteomes" id="UP001524318"/>
    </source>
</evidence>
<dbReference type="EMBL" id="JANCLV010000004">
    <property type="protein sequence ID" value="MCP8999574.1"/>
    <property type="molecule type" value="Genomic_DNA"/>
</dbReference>
<dbReference type="RefSeq" id="WP_254748980.1">
    <property type="nucleotide sequence ID" value="NZ_JANCLV010000004.1"/>
</dbReference>
<comment type="caution">
    <text evidence="2">The sequence shown here is derived from an EMBL/GenBank/DDBJ whole genome shotgun (WGS) entry which is preliminary data.</text>
</comment>
<feature type="transmembrane region" description="Helical" evidence="1">
    <location>
        <begin position="20"/>
        <end position="37"/>
    </location>
</feature>
<protein>
    <recommendedName>
        <fullName evidence="4">Chemotaxis protein</fullName>
    </recommendedName>
</protein>
<keyword evidence="1" id="KW-1133">Transmembrane helix</keyword>
<keyword evidence="3" id="KW-1185">Reference proteome</keyword>
<organism evidence="2 3">
    <name type="scientific">Pseudarthrobacter humi</name>
    <dbReference type="NCBI Taxonomy" id="2952523"/>
    <lineage>
        <taxon>Bacteria</taxon>
        <taxon>Bacillati</taxon>
        <taxon>Actinomycetota</taxon>
        <taxon>Actinomycetes</taxon>
        <taxon>Micrococcales</taxon>
        <taxon>Micrococcaceae</taxon>
        <taxon>Pseudarthrobacter</taxon>
    </lineage>
</organism>
<evidence type="ECO:0000313" key="2">
    <source>
        <dbReference type="EMBL" id="MCP8999574.1"/>
    </source>
</evidence>
<name>A0ABT1LM97_9MICC</name>
<keyword evidence="1" id="KW-0472">Membrane</keyword>
<evidence type="ECO:0008006" key="4">
    <source>
        <dbReference type="Google" id="ProtNLM"/>
    </source>
</evidence>
<gene>
    <name evidence="2" type="ORF">NFC73_07485</name>
</gene>
<proteinExistence type="predicted"/>
<reference evidence="2 3" key="1">
    <citation type="submission" date="2022-06" db="EMBL/GenBank/DDBJ databases">
        <title>Pseudarthrobacter sp. strain RMG13 Genome sequencing and assembly.</title>
        <authorList>
            <person name="Kim I."/>
        </authorList>
    </citation>
    <scope>NUCLEOTIDE SEQUENCE [LARGE SCALE GENOMIC DNA]</scope>
    <source>
        <strain evidence="2 3">RMG13</strain>
    </source>
</reference>
<accession>A0ABT1LM97</accession>
<dbReference type="Proteomes" id="UP001524318">
    <property type="component" value="Unassembled WGS sequence"/>
</dbReference>
<evidence type="ECO:0000256" key="1">
    <source>
        <dbReference type="SAM" id="Phobius"/>
    </source>
</evidence>
<keyword evidence="1" id="KW-0812">Transmembrane</keyword>